<dbReference type="InterPro" id="IPR000064">
    <property type="entry name" value="NLP_P60_dom"/>
</dbReference>
<dbReference type="STRING" id="1797197.A2Y75_12505"/>
<dbReference type="InterPro" id="IPR036698">
    <property type="entry name" value="TM1070-like_sf"/>
</dbReference>
<keyword evidence="4" id="KW-0788">Thiol protease</keyword>
<dbReference type="Pfam" id="PF00395">
    <property type="entry name" value="SLH"/>
    <property type="match status" value="1"/>
</dbReference>
<protein>
    <recommendedName>
        <fullName evidence="10">SLH domain-containing protein</fullName>
    </recommendedName>
</protein>
<comment type="caution">
    <text evidence="8">The sequence shown here is derived from an EMBL/GenBank/DDBJ whole genome shotgun (WGS) entry which is preliminary data.</text>
</comment>
<gene>
    <name evidence="8" type="ORF">A2Y75_12505</name>
</gene>
<comment type="similarity">
    <text evidence="1">Belongs to the peptidase C40 family.</text>
</comment>
<dbReference type="PROSITE" id="PS51935">
    <property type="entry name" value="NLPC_P60"/>
    <property type="match status" value="1"/>
</dbReference>
<feature type="domain" description="SLH" evidence="6">
    <location>
        <begin position="34"/>
        <end position="97"/>
    </location>
</feature>
<evidence type="ECO:0000313" key="9">
    <source>
        <dbReference type="Proteomes" id="UP000177876"/>
    </source>
</evidence>
<name>A0A1F2WMF2_9ACTN</name>
<evidence type="ECO:0000256" key="3">
    <source>
        <dbReference type="ARBA" id="ARBA00022801"/>
    </source>
</evidence>
<sequence length="792" mass="86671">MENNRPRLLFVFFLALILIAASSSLQAAGQVETAQSFNDTGGSPAEIQQAIGYVTDAGYMQGFGDGGFHPNDAVTRIDAARALVSIFDHAGENPDPSITFTDLSSQDANYRWANLAVKYGLMDKLGDGSFKPNDPTPFERVATGITIGMGMSDVAQNINNLLGGNPAYGGCMTIFMDLHCKYRFSSVWPGRPYPRGEMAFSLQRLDAVDSWRPSYIRNSFSQARCNLPSVATDQIKAVKLGFERLGCPYLYGGESEAEGGFDCSGFVYNTLSMRMGYPMMRVADDQGRDDRYLFIPKEVLQPGDAIFFYDQANGNPSSYLGHAGMYVGNGLFIHSTGSNAGVSIDCLDNNDYWNTHLAWGRRVVGGPYNDRFDTYLLLYNPSQQTVPVDVRFMRPNNAPETKSYSVGAHTRYTIHIDELYPADEVSTEVSAPSPGIVSERAMYFNYMGWGDGGHASTGAEETGLEGYFAEGYTGGNFNTWLLFANPESKEAQVEVSYLREGESPIVANYTLAASSRHTILVNGVPGLKAGNVGIKYRSTNGVKITAERAMYFNYNDKRGGHCSPAVTRTSQNLYLAEGYTGRDFDTWILLANPNQQAAEVQVNYLVQGGQNVTETRTVPAMSRLTINAREKINGQSFGVSIQSLNGVGIIAERAMYFNYNGMRDGHCSAAVDQPSQTLYLAEGYTGGRFDTWILLANPNQEGTTAHLTFAKEDGSEVKLDVDIGGSSRLSLRANSIKGLEGSAFSTHIDSDRPLLAERSMYFYFNDWSGGTNCPAIQGPTQYRFFAEGYTGG</sequence>
<dbReference type="Pfam" id="PF00877">
    <property type="entry name" value="NLPC_P60"/>
    <property type="match status" value="1"/>
</dbReference>
<evidence type="ECO:0000313" key="8">
    <source>
        <dbReference type="EMBL" id="OFW58038.1"/>
    </source>
</evidence>
<dbReference type="PROSITE" id="PS51272">
    <property type="entry name" value="SLH"/>
    <property type="match status" value="1"/>
</dbReference>
<dbReference type="InterPro" id="IPR038765">
    <property type="entry name" value="Papain-like_cys_pep_sf"/>
</dbReference>
<evidence type="ECO:0000259" key="6">
    <source>
        <dbReference type="PROSITE" id="PS51272"/>
    </source>
</evidence>
<dbReference type="EMBL" id="MELK01000028">
    <property type="protein sequence ID" value="OFW58038.1"/>
    <property type="molecule type" value="Genomic_DNA"/>
</dbReference>
<dbReference type="InterPro" id="IPR001119">
    <property type="entry name" value="SLH_dom"/>
</dbReference>
<dbReference type="GO" id="GO:0006508">
    <property type="term" value="P:proteolysis"/>
    <property type="evidence" value="ECO:0007669"/>
    <property type="project" value="UniProtKB-KW"/>
</dbReference>
<accession>A0A1F2WMF2</accession>
<feature type="signal peptide" evidence="5">
    <location>
        <begin position="1"/>
        <end position="27"/>
    </location>
</feature>
<evidence type="ECO:0000256" key="5">
    <source>
        <dbReference type="SAM" id="SignalP"/>
    </source>
</evidence>
<dbReference type="AlphaFoldDB" id="A0A1F2WMF2"/>
<dbReference type="InterPro" id="IPR051202">
    <property type="entry name" value="Peptidase_C40"/>
</dbReference>
<reference evidence="8 9" key="1">
    <citation type="journal article" date="2016" name="Nat. Commun.">
        <title>Thousands of microbial genomes shed light on interconnected biogeochemical processes in an aquifer system.</title>
        <authorList>
            <person name="Anantharaman K."/>
            <person name="Brown C.T."/>
            <person name="Hug L.A."/>
            <person name="Sharon I."/>
            <person name="Castelle C.J."/>
            <person name="Probst A.J."/>
            <person name="Thomas B.C."/>
            <person name="Singh A."/>
            <person name="Wilkins M.J."/>
            <person name="Karaoz U."/>
            <person name="Brodie E.L."/>
            <person name="Williams K.H."/>
            <person name="Hubbard S.S."/>
            <person name="Banfield J.F."/>
        </authorList>
    </citation>
    <scope>NUCLEOTIDE SEQUENCE [LARGE SCALE GENOMIC DNA]</scope>
</reference>
<evidence type="ECO:0000259" key="7">
    <source>
        <dbReference type="PROSITE" id="PS51935"/>
    </source>
</evidence>
<feature type="domain" description="NlpC/P60" evidence="7">
    <location>
        <begin position="231"/>
        <end position="364"/>
    </location>
</feature>
<organism evidence="8 9">
    <name type="scientific">Candidatus Solincola sediminis</name>
    <dbReference type="NCBI Taxonomy" id="1797199"/>
    <lineage>
        <taxon>Bacteria</taxon>
        <taxon>Bacillati</taxon>
        <taxon>Actinomycetota</taxon>
        <taxon>Candidatus Geothermincolia</taxon>
        <taxon>Candidatus Geothermincolales</taxon>
        <taxon>Candidatus Geothermincolaceae</taxon>
        <taxon>Candidatus Solincola</taxon>
    </lineage>
</organism>
<dbReference type="GO" id="GO:0008234">
    <property type="term" value="F:cysteine-type peptidase activity"/>
    <property type="evidence" value="ECO:0007669"/>
    <property type="project" value="UniProtKB-KW"/>
</dbReference>
<evidence type="ECO:0000256" key="1">
    <source>
        <dbReference type="ARBA" id="ARBA00007074"/>
    </source>
</evidence>
<dbReference type="Gene3D" id="3.90.1720.10">
    <property type="entry name" value="endopeptidase domain like (from Nostoc punctiforme)"/>
    <property type="match status" value="1"/>
</dbReference>
<dbReference type="PANTHER" id="PTHR47053">
    <property type="entry name" value="MUREIN DD-ENDOPEPTIDASE MEPH-RELATED"/>
    <property type="match status" value="1"/>
</dbReference>
<dbReference type="Gene3D" id="2.60.290.11">
    <property type="entry name" value="TM1070-like"/>
    <property type="match status" value="3"/>
</dbReference>
<dbReference type="Proteomes" id="UP000177876">
    <property type="component" value="Unassembled WGS sequence"/>
</dbReference>
<evidence type="ECO:0000256" key="2">
    <source>
        <dbReference type="ARBA" id="ARBA00022670"/>
    </source>
</evidence>
<feature type="chain" id="PRO_5009484296" description="SLH domain-containing protein" evidence="5">
    <location>
        <begin position="28"/>
        <end position="792"/>
    </location>
</feature>
<keyword evidence="3" id="KW-0378">Hydrolase</keyword>
<keyword evidence="5" id="KW-0732">Signal</keyword>
<evidence type="ECO:0000256" key="4">
    <source>
        <dbReference type="ARBA" id="ARBA00022807"/>
    </source>
</evidence>
<dbReference type="SUPFAM" id="SSF54001">
    <property type="entry name" value="Cysteine proteinases"/>
    <property type="match status" value="1"/>
</dbReference>
<keyword evidence="2" id="KW-0645">Protease</keyword>
<proteinExistence type="inferred from homology"/>
<dbReference type="PANTHER" id="PTHR47053:SF1">
    <property type="entry name" value="MUREIN DD-ENDOPEPTIDASE MEPH-RELATED"/>
    <property type="match status" value="1"/>
</dbReference>
<evidence type="ECO:0008006" key="10">
    <source>
        <dbReference type="Google" id="ProtNLM"/>
    </source>
</evidence>